<evidence type="ECO:0000313" key="2">
    <source>
        <dbReference type="EMBL" id="MBA4640998.1"/>
    </source>
</evidence>
<feature type="compositionally biased region" description="Basic residues" evidence="1">
    <location>
        <begin position="24"/>
        <end position="34"/>
    </location>
</feature>
<evidence type="ECO:0000256" key="1">
    <source>
        <dbReference type="SAM" id="MobiDB-lite"/>
    </source>
</evidence>
<feature type="compositionally biased region" description="Basic and acidic residues" evidence="1">
    <location>
        <begin position="35"/>
        <end position="47"/>
    </location>
</feature>
<protein>
    <submittedName>
        <fullName evidence="2">Uncharacterized protein</fullName>
    </submittedName>
</protein>
<reference evidence="2" key="2">
    <citation type="submission" date="2020-07" db="EMBL/GenBank/DDBJ databases">
        <authorList>
            <person name="Vera ALvarez R."/>
            <person name="Arias-Moreno D.M."/>
            <person name="Jimenez-Jacinto V."/>
            <person name="Jimenez-Bremont J.F."/>
            <person name="Swaminathan K."/>
            <person name="Moose S.P."/>
            <person name="Guerrero-Gonzalez M.L."/>
            <person name="Marino-Ramirez L."/>
            <person name="Landsman D."/>
            <person name="Rodriguez-Kessler M."/>
            <person name="Delgado-Sanchez P."/>
        </authorList>
    </citation>
    <scope>NUCLEOTIDE SEQUENCE</scope>
    <source>
        <tissue evidence="2">Cladode</tissue>
    </source>
</reference>
<sequence>MKENNGSRDVGRWWRAATGGVRWRQGRRSAGRNRPKTEQTEEQRGRTGDGGCCWTPAGATVEAAGSGGAAGWQQKSGAGDRRRRRRQRQKKQTAKEKGGVHGAGSRSREMREIL</sequence>
<feature type="compositionally biased region" description="Basic residues" evidence="1">
    <location>
        <begin position="81"/>
        <end position="92"/>
    </location>
</feature>
<name>A0A7C8ZE42_OPUST</name>
<dbReference type="AlphaFoldDB" id="A0A7C8ZE42"/>
<accession>A0A7C8ZE42</accession>
<reference evidence="2" key="1">
    <citation type="journal article" date="2013" name="J. Plant Res.">
        <title>Effect of fungi and light on seed germination of three Opuntia species from semiarid lands of central Mexico.</title>
        <authorList>
            <person name="Delgado-Sanchez P."/>
            <person name="Jimenez-Bremont J.F."/>
            <person name="Guerrero-Gonzalez Mde L."/>
            <person name="Flores J."/>
        </authorList>
    </citation>
    <scope>NUCLEOTIDE SEQUENCE</scope>
    <source>
        <tissue evidence="2">Cladode</tissue>
    </source>
</reference>
<organism evidence="2">
    <name type="scientific">Opuntia streptacantha</name>
    <name type="common">Prickly pear cactus</name>
    <name type="synonym">Opuntia cardona</name>
    <dbReference type="NCBI Taxonomy" id="393608"/>
    <lineage>
        <taxon>Eukaryota</taxon>
        <taxon>Viridiplantae</taxon>
        <taxon>Streptophyta</taxon>
        <taxon>Embryophyta</taxon>
        <taxon>Tracheophyta</taxon>
        <taxon>Spermatophyta</taxon>
        <taxon>Magnoliopsida</taxon>
        <taxon>eudicotyledons</taxon>
        <taxon>Gunneridae</taxon>
        <taxon>Pentapetalae</taxon>
        <taxon>Caryophyllales</taxon>
        <taxon>Cactineae</taxon>
        <taxon>Cactaceae</taxon>
        <taxon>Opuntioideae</taxon>
        <taxon>Opuntia</taxon>
    </lineage>
</organism>
<dbReference type="EMBL" id="GISG01122195">
    <property type="protein sequence ID" value="MBA4640998.1"/>
    <property type="molecule type" value="Transcribed_RNA"/>
</dbReference>
<feature type="compositionally biased region" description="Basic and acidic residues" evidence="1">
    <location>
        <begin position="1"/>
        <end position="12"/>
    </location>
</feature>
<proteinExistence type="predicted"/>
<feature type="region of interest" description="Disordered" evidence="1">
    <location>
        <begin position="1"/>
        <end position="114"/>
    </location>
</feature>